<dbReference type="GO" id="GO:0055129">
    <property type="term" value="P:L-proline biosynthetic process"/>
    <property type="evidence" value="ECO:0007669"/>
    <property type="project" value="UniProtKB-UniRule"/>
</dbReference>
<evidence type="ECO:0000256" key="1">
    <source>
        <dbReference type="ARBA" id="ARBA00005525"/>
    </source>
</evidence>
<dbReference type="Gene3D" id="3.40.50.720">
    <property type="entry name" value="NAD(P)-binding Rossmann-like Domain"/>
    <property type="match status" value="1"/>
</dbReference>
<evidence type="ECO:0000256" key="6">
    <source>
        <dbReference type="NCBIfam" id="TIGR00112"/>
    </source>
</evidence>
<comment type="pathway">
    <text evidence="5 8">Amino-acid biosynthesis; L-proline biosynthesis; L-proline from L-glutamate 5-semialdehyde: step 1/1.</text>
</comment>
<dbReference type="PANTHER" id="PTHR11645:SF0">
    <property type="entry name" value="PYRROLINE-5-CARBOXYLATE REDUCTASE 3"/>
    <property type="match status" value="1"/>
</dbReference>
<comment type="caution">
    <text evidence="11">The sequence shown here is derived from an EMBL/GenBank/DDBJ whole genome shotgun (WGS) entry which is preliminary data.</text>
</comment>
<dbReference type="PIRSF" id="PIRSF000193">
    <property type="entry name" value="Pyrrol-5-carb_rd"/>
    <property type="match status" value="1"/>
</dbReference>
<name>A0A1F2UQH2_9ACTN</name>
<dbReference type="InterPro" id="IPR000304">
    <property type="entry name" value="Pyrroline-COOH_reductase"/>
</dbReference>
<dbReference type="AlphaFoldDB" id="A0A1F2UQH2"/>
<evidence type="ECO:0000256" key="5">
    <source>
        <dbReference type="HAMAP-Rule" id="MF_01925"/>
    </source>
</evidence>
<dbReference type="GO" id="GO:0004735">
    <property type="term" value="F:pyrroline-5-carboxylate reductase activity"/>
    <property type="evidence" value="ECO:0007669"/>
    <property type="project" value="UniProtKB-UniRule"/>
</dbReference>
<feature type="binding site" evidence="7">
    <location>
        <begin position="58"/>
        <end position="61"/>
    </location>
    <ligand>
        <name>NADP(+)</name>
        <dbReference type="ChEBI" id="CHEBI:58349"/>
    </ligand>
</feature>
<comment type="catalytic activity">
    <reaction evidence="5">
        <text>L-proline + NAD(+) = (S)-1-pyrroline-5-carboxylate + NADH + 2 H(+)</text>
        <dbReference type="Rhea" id="RHEA:14105"/>
        <dbReference type="ChEBI" id="CHEBI:15378"/>
        <dbReference type="ChEBI" id="CHEBI:17388"/>
        <dbReference type="ChEBI" id="CHEBI:57540"/>
        <dbReference type="ChEBI" id="CHEBI:57945"/>
        <dbReference type="ChEBI" id="CHEBI:60039"/>
        <dbReference type="EC" id="1.5.1.2"/>
    </reaction>
</comment>
<comment type="function">
    <text evidence="4 5">Catalyzes the reduction of 1-pyrroline-5-carboxylate (PCA) to L-proline.</text>
</comment>
<dbReference type="PANTHER" id="PTHR11645">
    <property type="entry name" value="PYRROLINE-5-CARBOXYLATE REDUCTASE"/>
    <property type="match status" value="1"/>
</dbReference>
<accession>A0A1F2UQH2</accession>
<organism evidence="11 12">
    <name type="scientific">Candidatus Aquicultor primus</name>
    <dbReference type="NCBI Taxonomy" id="1797195"/>
    <lineage>
        <taxon>Bacteria</taxon>
        <taxon>Bacillati</taxon>
        <taxon>Actinomycetota</taxon>
        <taxon>Candidatus Aquicultoria</taxon>
        <taxon>Candidatus Aquicultorales</taxon>
        <taxon>Candidatus Aquicultoraceae</taxon>
        <taxon>Candidatus Aquicultor</taxon>
    </lineage>
</organism>
<evidence type="ECO:0000259" key="9">
    <source>
        <dbReference type="Pfam" id="PF03807"/>
    </source>
</evidence>
<dbReference type="EC" id="1.5.1.2" evidence="5 6"/>
<dbReference type="InterPro" id="IPR036291">
    <property type="entry name" value="NAD(P)-bd_dom_sf"/>
</dbReference>
<dbReference type="NCBIfam" id="TIGR00112">
    <property type="entry name" value="proC"/>
    <property type="match status" value="1"/>
</dbReference>
<dbReference type="InterPro" id="IPR028939">
    <property type="entry name" value="P5C_Rdtase_cat_N"/>
</dbReference>
<keyword evidence="5" id="KW-0963">Cytoplasm</keyword>
<dbReference type="Pfam" id="PF14748">
    <property type="entry name" value="P5CR_dimer"/>
    <property type="match status" value="1"/>
</dbReference>
<keyword evidence="2 5" id="KW-0521">NADP</keyword>
<evidence type="ECO:0000256" key="8">
    <source>
        <dbReference type="RuleBase" id="RU003903"/>
    </source>
</evidence>
<keyword evidence="3 5" id="KW-0560">Oxidoreductase</keyword>
<comment type="catalytic activity">
    <reaction evidence="5 8">
        <text>L-proline + NADP(+) = (S)-1-pyrroline-5-carboxylate + NADPH + 2 H(+)</text>
        <dbReference type="Rhea" id="RHEA:14109"/>
        <dbReference type="ChEBI" id="CHEBI:15378"/>
        <dbReference type="ChEBI" id="CHEBI:17388"/>
        <dbReference type="ChEBI" id="CHEBI:57783"/>
        <dbReference type="ChEBI" id="CHEBI:58349"/>
        <dbReference type="ChEBI" id="CHEBI:60039"/>
        <dbReference type="EC" id="1.5.1.2"/>
    </reaction>
</comment>
<comment type="similarity">
    <text evidence="1 5 8">Belongs to the pyrroline-5-carboxylate reductase family.</text>
</comment>
<feature type="domain" description="Pyrroline-5-carboxylate reductase catalytic N-terminal" evidence="9">
    <location>
        <begin position="1"/>
        <end position="87"/>
    </location>
</feature>
<comment type="subcellular location">
    <subcellularLocation>
        <location evidence="5">Cytoplasm</location>
    </subcellularLocation>
</comment>
<dbReference type="FunFam" id="1.10.3730.10:FF:000001">
    <property type="entry name" value="Pyrroline-5-carboxylate reductase"/>
    <property type="match status" value="1"/>
</dbReference>
<evidence type="ECO:0000256" key="2">
    <source>
        <dbReference type="ARBA" id="ARBA00022857"/>
    </source>
</evidence>
<sequence length="255" mass="26367">MGEALLGGFLGAGVVEASNVVLSDVDVGRLEALRDRFNVEITQSNNEAIARGDIILLAVKPQQMSEVLAEAKESFREGSLVISIVAGAKTEKIASLAGKDIPVIRVMPNTPALAGKAMSVVSRGAYAGDEDVSIALELFSSVGEAVELPEDLQNEATAVSGSGPAYFFLMIESLIRAASDAGIDAEVAKKLVVQTMAGSLALLQSTGAEPGELREAVTSPGGTTEAALKVFEEFGFDTMIQGAIGAAIKRAQDLA</sequence>
<reference evidence="11 12" key="1">
    <citation type="journal article" date="2016" name="Nat. Commun.">
        <title>Thousands of microbial genomes shed light on interconnected biogeochemical processes in an aquifer system.</title>
        <authorList>
            <person name="Anantharaman K."/>
            <person name="Brown C.T."/>
            <person name="Hug L.A."/>
            <person name="Sharon I."/>
            <person name="Castelle C.J."/>
            <person name="Probst A.J."/>
            <person name="Thomas B.C."/>
            <person name="Singh A."/>
            <person name="Wilkins M.J."/>
            <person name="Karaoz U."/>
            <person name="Brodie E.L."/>
            <person name="Williams K.H."/>
            <person name="Hubbard S.S."/>
            <person name="Banfield J.F."/>
        </authorList>
    </citation>
    <scope>NUCLEOTIDE SEQUENCE [LARGE SCALE GENOMIC DNA]</scope>
</reference>
<dbReference type="SUPFAM" id="SSF51735">
    <property type="entry name" value="NAD(P)-binding Rossmann-fold domains"/>
    <property type="match status" value="1"/>
</dbReference>
<keyword evidence="5 8" id="KW-0641">Proline biosynthesis</keyword>
<dbReference type="InterPro" id="IPR029036">
    <property type="entry name" value="P5CR_dimer"/>
</dbReference>
<dbReference type="InterPro" id="IPR008927">
    <property type="entry name" value="6-PGluconate_DH-like_C_sf"/>
</dbReference>
<dbReference type="Pfam" id="PF03807">
    <property type="entry name" value="F420_oxidored"/>
    <property type="match status" value="1"/>
</dbReference>
<dbReference type="EMBL" id="MELI01000070">
    <property type="protein sequence ID" value="OFW33325.1"/>
    <property type="molecule type" value="Genomic_DNA"/>
</dbReference>
<evidence type="ECO:0000256" key="4">
    <source>
        <dbReference type="ARBA" id="ARBA00058118"/>
    </source>
</evidence>
<dbReference type="InterPro" id="IPR053790">
    <property type="entry name" value="P5CR-like_CS"/>
</dbReference>
<dbReference type="Proteomes" id="UP000178086">
    <property type="component" value="Unassembled WGS sequence"/>
</dbReference>
<dbReference type="PROSITE" id="PS00521">
    <property type="entry name" value="P5CR"/>
    <property type="match status" value="1"/>
</dbReference>
<dbReference type="UniPathway" id="UPA00098">
    <property type="reaction ID" value="UER00361"/>
</dbReference>
<dbReference type="Gene3D" id="1.10.3730.10">
    <property type="entry name" value="ProC C-terminal domain-like"/>
    <property type="match status" value="1"/>
</dbReference>
<dbReference type="GO" id="GO:0005737">
    <property type="term" value="C:cytoplasm"/>
    <property type="evidence" value="ECO:0007669"/>
    <property type="project" value="UniProtKB-SubCell"/>
</dbReference>
<keyword evidence="5 8" id="KW-0028">Amino-acid biosynthesis</keyword>
<dbReference type="SUPFAM" id="SSF48179">
    <property type="entry name" value="6-phosphogluconate dehydrogenase C-terminal domain-like"/>
    <property type="match status" value="1"/>
</dbReference>
<evidence type="ECO:0000256" key="7">
    <source>
        <dbReference type="PIRSR" id="PIRSR000193-1"/>
    </source>
</evidence>
<gene>
    <name evidence="5" type="primary">proC</name>
    <name evidence="11" type="ORF">A2074_06945</name>
</gene>
<evidence type="ECO:0000313" key="12">
    <source>
        <dbReference type="Proteomes" id="UP000178086"/>
    </source>
</evidence>
<proteinExistence type="inferred from homology"/>
<feature type="binding site" evidence="7">
    <location>
        <position position="45"/>
    </location>
    <ligand>
        <name>NADPH</name>
        <dbReference type="ChEBI" id="CHEBI:57783"/>
    </ligand>
</feature>
<evidence type="ECO:0000259" key="10">
    <source>
        <dbReference type="Pfam" id="PF14748"/>
    </source>
</evidence>
<dbReference type="HAMAP" id="MF_01925">
    <property type="entry name" value="P5C_reductase"/>
    <property type="match status" value="1"/>
</dbReference>
<evidence type="ECO:0000256" key="3">
    <source>
        <dbReference type="ARBA" id="ARBA00023002"/>
    </source>
</evidence>
<evidence type="ECO:0000313" key="11">
    <source>
        <dbReference type="EMBL" id="OFW33325.1"/>
    </source>
</evidence>
<feature type="domain" description="Pyrroline-5-carboxylate reductase dimerisation" evidence="10">
    <location>
        <begin position="150"/>
        <end position="254"/>
    </location>
</feature>
<protein>
    <recommendedName>
        <fullName evidence="5 6">Pyrroline-5-carboxylate reductase</fullName>
        <shortName evidence="5">P5C reductase</shortName>
        <shortName evidence="5">P5CR</shortName>
        <ecNumber evidence="5 6">1.5.1.2</ecNumber>
    </recommendedName>
    <alternativeName>
        <fullName evidence="5">PCA reductase</fullName>
    </alternativeName>
</protein>